<feature type="region of interest" description="Disordered" evidence="1">
    <location>
        <begin position="118"/>
        <end position="138"/>
    </location>
</feature>
<proteinExistence type="predicted"/>
<reference evidence="3 4" key="1">
    <citation type="submission" date="2019-03" db="EMBL/GenBank/DDBJ databases">
        <authorList>
            <person name="Gaulin E."/>
            <person name="Dumas B."/>
        </authorList>
    </citation>
    <scope>NUCLEOTIDE SEQUENCE [LARGE SCALE GENOMIC DNA]</scope>
    <source>
        <strain evidence="3">CBS 568.67</strain>
    </source>
</reference>
<gene>
    <name evidence="3" type="primary">Aste57867_22239</name>
    <name evidence="2" type="ORF">As57867_022170</name>
    <name evidence="3" type="ORF">ASTE57867_22239</name>
</gene>
<dbReference type="OrthoDB" id="79201at2759"/>
<reference evidence="2" key="2">
    <citation type="submission" date="2019-06" db="EMBL/GenBank/DDBJ databases">
        <title>Genomics analysis of Aphanomyces spp. identifies a new class of oomycete effector associated with host adaptation.</title>
        <authorList>
            <person name="Gaulin E."/>
        </authorList>
    </citation>
    <scope>NUCLEOTIDE SEQUENCE</scope>
    <source>
        <strain evidence="2">CBS 578.67</strain>
    </source>
</reference>
<organism evidence="3 4">
    <name type="scientific">Aphanomyces stellatus</name>
    <dbReference type="NCBI Taxonomy" id="120398"/>
    <lineage>
        <taxon>Eukaryota</taxon>
        <taxon>Sar</taxon>
        <taxon>Stramenopiles</taxon>
        <taxon>Oomycota</taxon>
        <taxon>Saprolegniomycetes</taxon>
        <taxon>Saprolegniales</taxon>
        <taxon>Verrucalvaceae</taxon>
        <taxon>Aphanomyces</taxon>
    </lineage>
</organism>
<feature type="region of interest" description="Disordered" evidence="1">
    <location>
        <begin position="298"/>
        <end position="318"/>
    </location>
</feature>
<dbReference type="EMBL" id="CAADRA010007050">
    <property type="protein sequence ID" value="VFT98906.1"/>
    <property type="molecule type" value="Genomic_DNA"/>
</dbReference>
<name>A0A485LPK1_9STRA</name>
<feature type="compositionally biased region" description="Basic residues" evidence="1">
    <location>
        <begin position="305"/>
        <end position="316"/>
    </location>
</feature>
<accession>A0A485LPK1</accession>
<keyword evidence="4" id="KW-1185">Reference proteome</keyword>
<evidence type="ECO:0000313" key="3">
    <source>
        <dbReference type="EMBL" id="VFT98906.1"/>
    </source>
</evidence>
<sequence length="476" mass="52177">MSSAAAGGDDDTRACLSRYSQRRGSDALAKIDTFLDTLSSVAQSPVRHPAAAAVSAIPTTGNDMGTHVDMHHELGIDILVNVFSDFEGSDVTAYSSATQREEEKKQLMLLRQSLARRTSKAAAAADKPNTASSSSPSKHDLLADCYGVKGPQKPTKGQTRRQLYARKTSAAESTFNLGKLMEVETEHRLQELFSATCAYNSVMNKKQVHALSICLVDHELRQDNTLEMDKMARIAATEQALLQKDETLTFAAFQQRMLKLNAGKRAAHTEQVAWIDDVYQNILDSAVAAAVDPPSVLDELESPRKQHKTSPIKARGKTAIAHAKPAIDTGHDGQTNTQHPKEVAHLTRDSHKASDHDTSMPHEKRKIAVMRTTANEIVTPMIDTAHDPTRAGASVADEDALDELDHTLHLTARQRVHRDSVDLTHAKRQGKEQQTRTAAAIVYDSAKSPNLRSKIQECKVMMLSLSNLNFANNVKK</sequence>
<evidence type="ECO:0000313" key="2">
    <source>
        <dbReference type="EMBL" id="KAF0685922.1"/>
    </source>
</evidence>
<evidence type="ECO:0000313" key="4">
    <source>
        <dbReference type="Proteomes" id="UP000332933"/>
    </source>
</evidence>
<protein>
    <submittedName>
        <fullName evidence="3">Aste57867_22239 protein</fullName>
    </submittedName>
</protein>
<dbReference type="Proteomes" id="UP000332933">
    <property type="component" value="Unassembled WGS sequence"/>
</dbReference>
<dbReference type="EMBL" id="VJMH01007024">
    <property type="protein sequence ID" value="KAF0685922.1"/>
    <property type="molecule type" value="Genomic_DNA"/>
</dbReference>
<evidence type="ECO:0000256" key="1">
    <source>
        <dbReference type="SAM" id="MobiDB-lite"/>
    </source>
</evidence>
<dbReference type="AlphaFoldDB" id="A0A485LPK1"/>